<evidence type="ECO:0000256" key="6">
    <source>
        <dbReference type="ARBA" id="ARBA00023274"/>
    </source>
</evidence>
<dbReference type="GO" id="GO:0006412">
    <property type="term" value="P:translation"/>
    <property type="evidence" value="ECO:0007669"/>
    <property type="project" value="UniProtKB-UniRule"/>
</dbReference>
<keyword evidence="13" id="KW-1185">Reference proteome</keyword>
<accession>A0A346DZL8</accession>
<evidence type="ECO:0000259" key="11">
    <source>
        <dbReference type="Pfam" id="PF00673"/>
    </source>
</evidence>
<dbReference type="GO" id="GO:0019843">
    <property type="term" value="F:rRNA binding"/>
    <property type="evidence" value="ECO:0007669"/>
    <property type="project" value="UniProtKB-UniRule"/>
</dbReference>
<dbReference type="InterPro" id="IPR031310">
    <property type="entry name" value="Ribosomal_uL5_N"/>
</dbReference>
<evidence type="ECO:0000256" key="2">
    <source>
        <dbReference type="ARBA" id="ARBA00022555"/>
    </source>
</evidence>
<feature type="domain" description="Large ribosomal subunit protein uL5 C-terminal" evidence="11">
    <location>
        <begin position="84"/>
        <end position="177"/>
    </location>
</feature>
<dbReference type="InterPro" id="IPR022803">
    <property type="entry name" value="Ribosomal_uL5_dom_sf"/>
</dbReference>
<evidence type="ECO:0000256" key="1">
    <source>
        <dbReference type="ARBA" id="ARBA00008553"/>
    </source>
</evidence>
<dbReference type="RefSeq" id="WP_115956004.1">
    <property type="nucleotide sequence ID" value="NZ_CP028374.1"/>
</dbReference>
<dbReference type="GO" id="GO:1990904">
    <property type="term" value="C:ribonucleoprotein complex"/>
    <property type="evidence" value="ECO:0007669"/>
    <property type="project" value="UniProtKB-KW"/>
</dbReference>
<evidence type="ECO:0000313" key="13">
    <source>
        <dbReference type="Proteomes" id="UP000256856"/>
    </source>
</evidence>
<dbReference type="HAMAP" id="MF_01333_B">
    <property type="entry name" value="Ribosomal_uL5_B"/>
    <property type="match status" value="1"/>
</dbReference>
<evidence type="ECO:0000256" key="4">
    <source>
        <dbReference type="ARBA" id="ARBA00022884"/>
    </source>
</evidence>
<dbReference type="PIRSF" id="PIRSF002161">
    <property type="entry name" value="Ribosomal_L5"/>
    <property type="match status" value="1"/>
</dbReference>
<dbReference type="Proteomes" id="UP000256856">
    <property type="component" value="Chromosome"/>
</dbReference>
<keyword evidence="4 8" id="KW-0694">RNA-binding</keyword>
<dbReference type="Pfam" id="PF00673">
    <property type="entry name" value="Ribosomal_L5_C"/>
    <property type="match status" value="1"/>
</dbReference>
<evidence type="ECO:0000256" key="9">
    <source>
        <dbReference type="RuleBase" id="RU003930"/>
    </source>
</evidence>
<evidence type="ECO:0000256" key="7">
    <source>
        <dbReference type="ARBA" id="ARBA00035245"/>
    </source>
</evidence>
<dbReference type="GO" id="GO:0000049">
    <property type="term" value="F:tRNA binding"/>
    <property type="evidence" value="ECO:0007669"/>
    <property type="project" value="UniProtKB-UniRule"/>
</dbReference>
<proteinExistence type="inferred from homology"/>
<dbReference type="InterPro" id="IPR020930">
    <property type="entry name" value="Ribosomal_uL5_bac-type"/>
</dbReference>
<dbReference type="Gene3D" id="3.30.1440.10">
    <property type="match status" value="1"/>
</dbReference>
<evidence type="ECO:0000259" key="10">
    <source>
        <dbReference type="Pfam" id="PF00281"/>
    </source>
</evidence>
<evidence type="ECO:0000256" key="8">
    <source>
        <dbReference type="HAMAP-Rule" id="MF_01333"/>
    </source>
</evidence>
<comment type="subunit">
    <text evidence="8">Part of the 50S ribosomal subunit; part of the 5S rRNA/L5/L18/L25 subcomplex. Contacts the 5S rRNA and the P site tRNA. Forms a bridge to the 30S subunit in the 70S ribosome.</text>
</comment>
<dbReference type="NCBIfam" id="NF000585">
    <property type="entry name" value="PRK00010.1"/>
    <property type="match status" value="1"/>
</dbReference>
<evidence type="ECO:0000256" key="3">
    <source>
        <dbReference type="ARBA" id="ARBA00022730"/>
    </source>
</evidence>
<keyword evidence="2 8" id="KW-0820">tRNA-binding</keyword>
<organism evidence="12 13">
    <name type="scientific">Candidatus Purcelliella pentastirinorum</name>
    <dbReference type="NCBI Taxonomy" id="472834"/>
    <lineage>
        <taxon>Bacteria</taxon>
        <taxon>Pseudomonadati</taxon>
        <taxon>Pseudomonadota</taxon>
        <taxon>Gammaproteobacteria</taxon>
        <taxon>Enterobacterales</taxon>
        <taxon>Enterobacteriaceae</taxon>
        <taxon>Candidatus Purcelliella</taxon>
    </lineage>
</organism>
<dbReference type="EMBL" id="CP028374">
    <property type="protein sequence ID" value="AXN02173.1"/>
    <property type="molecule type" value="Genomic_DNA"/>
</dbReference>
<gene>
    <name evidence="8" type="primary">rplE</name>
    <name evidence="12" type="ORF">C9I82_205</name>
</gene>
<comment type="similarity">
    <text evidence="1 8 9">Belongs to the universal ribosomal protein uL5 family.</text>
</comment>
<evidence type="ECO:0000313" key="12">
    <source>
        <dbReference type="EMBL" id="AXN02173.1"/>
    </source>
</evidence>
<feature type="domain" description="Large ribosomal subunit protein uL5 N-terminal" evidence="10">
    <location>
        <begin position="24"/>
        <end position="80"/>
    </location>
</feature>
<dbReference type="Pfam" id="PF00281">
    <property type="entry name" value="Ribosomal_L5"/>
    <property type="match status" value="1"/>
</dbReference>
<dbReference type="FunFam" id="3.30.1440.10:FF:000001">
    <property type="entry name" value="50S ribosomal protein L5"/>
    <property type="match status" value="1"/>
</dbReference>
<keyword evidence="6 8" id="KW-0687">Ribonucleoprotein</keyword>
<dbReference type="KEGG" id="ppet:C9I82_205"/>
<dbReference type="GO" id="GO:0005840">
    <property type="term" value="C:ribosome"/>
    <property type="evidence" value="ECO:0007669"/>
    <property type="project" value="UniProtKB-KW"/>
</dbReference>
<dbReference type="AlphaFoldDB" id="A0A346DZL8"/>
<protein>
    <recommendedName>
        <fullName evidence="7 8">Large ribosomal subunit protein uL5</fullName>
    </recommendedName>
</protein>
<keyword evidence="3 8" id="KW-0699">rRNA-binding</keyword>
<name>A0A346DZL8_9ENTR</name>
<dbReference type="SUPFAM" id="SSF55282">
    <property type="entry name" value="RL5-like"/>
    <property type="match status" value="1"/>
</dbReference>
<dbReference type="PANTHER" id="PTHR11994">
    <property type="entry name" value="60S RIBOSOMAL PROTEIN L11-RELATED"/>
    <property type="match status" value="1"/>
</dbReference>
<evidence type="ECO:0000256" key="5">
    <source>
        <dbReference type="ARBA" id="ARBA00022980"/>
    </source>
</evidence>
<comment type="function">
    <text evidence="8">This is 1 of the proteins that bind and probably mediate the attachment of the 5S RNA into the large ribosomal subunit, where it forms part of the central protuberance. In the 70S ribosome it contacts protein S13 of the 30S subunit (bridge B1b), connecting the 2 subunits; this bridge is implicated in subunit movement. Contacts the P site tRNA; the 5S rRNA and some of its associated proteins might help stabilize positioning of ribosome-bound tRNAs.</text>
</comment>
<dbReference type="GO" id="GO:0003735">
    <property type="term" value="F:structural constituent of ribosome"/>
    <property type="evidence" value="ECO:0007669"/>
    <property type="project" value="InterPro"/>
</dbReference>
<reference evidence="12 13" key="1">
    <citation type="submission" date="2018-03" db="EMBL/GenBank/DDBJ databases">
        <title>A parallel universe: an anciently diverged bacterial symbiosis in a Hawaiian planthopper (Hemiptera: Cixiidae) reveals rearranged nutritional responsibilities.</title>
        <authorList>
            <person name="Bennett G."/>
            <person name="Mao M."/>
        </authorList>
    </citation>
    <scope>NUCLEOTIDE SEQUENCE [LARGE SCALE GENOMIC DNA]</scope>
    <source>
        <strain evidence="12 13">OLIH</strain>
    </source>
</reference>
<dbReference type="InterPro" id="IPR031309">
    <property type="entry name" value="Ribosomal_uL5_C"/>
</dbReference>
<dbReference type="OrthoDB" id="9806626at2"/>
<dbReference type="InterPro" id="IPR002132">
    <property type="entry name" value="Ribosomal_uL5"/>
</dbReference>
<keyword evidence="5 8" id="KW-0689">Ribosomal protein</keyword>
<sequence>MCNLYKFFRTDAILILMKKFKYTSVMQVPIIKKIVLNMGVGEAVSNKKIIINAIKNLTDITGQKPLVIKAKKSIAQFKIRQGLPIGCKVTLRRKKMWDFLYKLISISIPRIRDFRGFSIKSFDGRGNYNIGIHEQIIFPEIDYDKIDEIRGLDINIITTANQDNEARFLLELFNFPFRK</sequence>